<evidence type="ECO:0000313" key="1">
    <source>
        <dbReference type="EMBL" id="OAY62151.1"/>
    </source>
</evidence>
<gene>
    <name evidence="1" type="ORF">MANES_01G245500</name>
</gene>
<dbReference type="EMBL" id="CM004387">
    <property type="protein sequence ID" value="OAY62151.1"/>
    <property type="molecule type" value="Genomic_DNA"/>
</dbReference>
<name>A0A2C9WNP2_MANES</name>
<protein>
    <submittedName>
        <fullName evidence="1">Uncharacterized protein</fullName>
    </submittedName>
</protein>
<sequence>MMPKILCLPLFYKCVGNLLKMDNSCNLASLSAKCLK</sequence>
<accession>A0A2C9WNP2</accession>
<reference evidence="1" key="1">
    <citation type="submission" date="2016-02" db="EMBL/GenBank/DDBJ databases">
        <title>WGS assembly of Manihot esculenta.</title>
        <authorList>
            <person name="Bredeson J.V."/>
            <person name="Prochnik S.E."/>
            <person name="Lyons J.B."/>
            <person name="Schmutz J."/>
            <person name="Grimwood J."/>
            <person name="Vrebalov J."/>
            <person name="Bart R.S."/>
            <person name="Amuge T."/>
            <person name="Ferguson M.E."/>
            <person name="Green R."/>
            <person name="Putnam N."/>
            <person name="Stites J."/>
            <person name="Rounsley S."/>
            <person name="Rokhsar D.S."/>
        </authorList>
    </citation>
    <scope>NUCLEOTIDE SEQUENCE [LARGE SCALE GENOMIC DNA]</scope>
    <source>
        <tissue evidence="1">Leaf</tissue>
    </source>
</reference>
<organism evidence="1">
    <name type="scientific">Manihot esculenta</name>
    <name type="common">Cassava</name>
    <name type="synonym">Jatropha manihot</name>
    <dbReference type="NCBI Taxonomy" id="3983"/>
    <lineage>
        <taxon>Eukaryota</taxon>
        <taxon>Viridiplantae</taxon>
        <taxon>Streptophyta</taxon>
        <taxon>Embryophyta</taxon>
        <taxon>Tracheophyta</taxon>
        <taxon>Spermatophyta</taxon>
        <taxon>Magnoliopsida</taxon>
        <taxon>eudicotyledons</taxon>
        <taxon>Gunneridae</taxon>
        <taxon>Pentapetalae</taxon>
        <taxon>rosids</taxon>
        <taxon>fabids</taxon>
        <taxon>Malpighiales</taxon>
        <taxon>Euphorbiaceae</taxon>
        <taxon>Crotonoideae</taxon>
        <taxon>Manihoteae</taxon>
        <taxon>Manihot</taxon>
    </lineage>
</organism>
<proteinExistence type="predicted"/>
<dbReference type="AlphaFoldDB" id="A0A2C9WNP2"/>